<dbReference type="PANTHER" id="PTHR34582:SF6">
    <property type="entry name" value="UPF0702 TRANSMEMBRANE PROTEIN YCAP"/>
    <property type="match status" value="1"/>
</dbReference>
<comment type="subcellular location">
    <subcellularLocation>
        <location evidence="1">Cell membrane</location>
        <topology evidence="1">Multi-pass membrane protein</topology>
    </subcellularLocation>
</comment>
<organism evidence="9 10">
    <name type="scientific">Paracoccus solventivorans</name>
    <dbReference type="NCBI Taxonomy" id="53463"/>
    <lineage>
        <taxon>Bacteria</taxon>
        <taxon>Pseudomonadati</taxon>
        <taxon>Pseudomonadota</taxon>
        <taxon>Alphaproteobacteria</taxon>
        <taxon>Rhodobacterales</taxon>
        <taxon>Paracoccaceae</taxon>
        <taxon>Paracoccus</taxon>
    </lineage>
</organism>
<evidence type="ECO:0000259" key="8">
    <source>
        <dbReference type="Pfam" id="PF04239"/>
    </source>
</evidence>
<evidence type="ECO:0000256" key="7">
    <source>
        <dbReference type="SAM" id="Phobius"/>
    </source>
</evidence>
<feature type="transmembrane region" description="Helical" evidence="7">
    <location>
        <begin position="53"/>
        <end position="73"/>
    </location>
</feature>
<dbReference type="GO" id="GO:0005886">
    <property type="term" value="C:plasma membrane"/>
    <property type="evidence" value="ECO:0007669"/>
    <property type="project" value="UniProtKB-SubCell"/>
</dbReference>
<name>A0A1M7DYV4_9RHOB</name>
<gene>
    <name evidence="9" type="ORF">SAMN05444389_101654</name>
</gene>
<proteinExistence type="inferred from homology"/>
<evidence type="ECO:0000256" key="1">
    <source>
        <dbReference type="ARBA" id="ARBA00004651"/>
    </source>
</evidence>
<dbReference type="OrthoDB" id="65069at2"/>
<dbReference type="InterPro" id="IPR007353">
    <property type="entry name" value="DUF421"/>
</dbReference>
<dbReference type="PANTHER" id="PTHR34582">
    <property type="entry name" value="UPF0702 TRANSMEMBRANE PROTEIN YCAP"/>
    <property type="match status" value="1"/>
</dbReference>
<keyword evidence="10" id="KW-1185">Reference proteome</keyword>
<protein>
    <submittedName>
        <fullName evidence="9">Uncharacterized membrane protein YcaP, DUF421 family</fullName>
    </submittedName>
</protein>
<dbReference type="Proteomes" id="UP000184444">
    <property type="component" value="Unassembled WGS sequence"/>
</dbReference>
<keyword evidence="3" id="KW-1003">Cell membrane</keyword>
<sequence length="241" mass="26408">MDDPITAFDLQRMFLGDHPALFYAEILFRTVVIYAYTLTLIRWIGGRSVAQLSMVDLLLVIALGSAVGDATFYPEVPLFHAMLVITLIVGLNKLLDTLIERYNVAKRIIDGRTLPVVVDSRILCDALAQRDLSPLEIKSMLRVQGISNLGQIEVAYLEAGGGLSVFRRAQAIPGLPIVPPMEVEPPSPLADFAGRDDVCCMNCGARRGADRAQQDLACADCHREQGWTLASCPRPADADQR</sequence>
<reference evidence="10" key="1">
    <citation type="submission" date="2016-11" db="EMBL/GenBank/DDBJ databases">
        <authorList>
            <person name="Varghese N."/>
            <person name="Submissions S."/>
        </authorList>
    </citation>
    <scope>NUCLEOTIDE SEQUENCE [LARGE SCALE GENOMIC DNA]</scope>
    <source>
        <strain evidence="10">DSM 6637</strain>
    </source>
</reference>
<feature type="domain" description="YetF C-terminal" evidence="8">
    <location>
        <begin position="102"/>
        <end position="170"/>
    </location>
</feature>
<dbReference type="RefSeq" id="WP_073061882.1">
    <property type="nucleotide sequence ID" value="NZ_FRCK01000001.1"/>
</dbReference>
<dbReference type="EMBL" id="FRCK01000001">
    <property type="protein sequence ID" value="SHL84640.1"/>
    <property type="molecule type" value="Genomic_DNA"/>
</dbReference>
<keyword evidence="4 7" id="KW-0812">Transmembrane</keyword>
<keyword evidence="6 7" id="KW-0472">Membrane</keyword>
<evidence type="ECO:0000256" key="3">
    <source>
        <dbReference type="ARBA" id="ARBA00022475"/>
    </source>
</evidence>
<keyword evidence="5 7" id="KW-1133">Transmembrane helix</keyword>
<evidence type="ECO:0000256" key="2">
    <source>
        <dbReference type="ARBA" id="ARBA00006448"/>
    </source>
</evidence>
<evidence type="ECO:0000313" key="10">
    <source>
        <dbReference type="Proteomes" id="UP000184444"/>
    </source>
</evidence>
<comment type="similarity">
    <text evidence="2">Belongs to the UPF0702 family.</text>
</comment>
<evidence type="ECO:0000256" key="4">
    <source>
        <dbReference type="ARBA" id="ARBA00022692"/>
    </source>
</evidence>
<dbReference type="InterPro" id="IPR023090">
    <property type="entry name" value="UPF0702_alpha/beta_dom_sf"/>
</dbReference>
<dbReference type="AlphaFoldDB" id="A0A1M7DYV4"/>
<feature type="transmembrane region" description="Helical" evidence="7">
    <location>
        <begin position="20"/>
        <end position="41"/>
    </location>
</feature>
<evidence type="ECO:0000256" key="5">
    <source>
        <dbReference type="ARBA" id="ARBA00022989"/>
    </source>
</evidence>
<dbReference type="Gene3D" id="3.30.240.20">
    <property type="entry name" value="bsu07140 like domains"/>
    <property type="match status" value="1"/>
</dbReference>
<accession>A0A1M7DYV4</accession>
<dbReference type="Pfam" id="PF04239">
    <property type="entry name" value="DUF421"/>
    <property type="match status" value="1"/>
</dbReference>
<evidence type="ECO:0000313" key="9">
    <source>
        <dbReference type="EMBL" id="SHL84640.1"/>
    </source>
</evidence>
<dbReference type="STRING" id="53463.SAMN05444389_101654"/>
<evidence type="ECO:0000256" key="6">
    <source>
        <dbReference type="ARBA" id="ARBA00023136"/>
    </source>
</evidence>
<feature type="transmembrane region" description="Helical" evidence="7">
    <location>
        <begin position="79"/>
        <end position="99"/>
    </location>
</feature>